<protein>
    <recommendedName>
        <fullName evidence="3">Uncharacterized protein ycf33</fullName>
    </recommendedName>
</protein>
<comment type="subcellular location">
    <subcellularLocation>
        <location evidence="1">Plastid</location>
    </subcellularLocation>
</comment>
<geneLocation type="chloroplast" evidence="6"/>
<keyword evidence="6" id="KW-0150">Chloroplast</keyword>
<dbReference type="Pfam" id="PF05421">
    <property type="entry name" value="DUF751"/>
    <property type="match status" value="1"/>
</dbReference>
<evidence type="ECO:0000313" key="6">
    <source>
        <dbReference type="EMBL" id="AKG50047.1"/>
    </source>
</evidence>
<reference evidence="6" key="1">
    <citation type="journal article" date="2015" name="PLoS ONE">
        <title>Complete Plastid Genome Sequence of the Brown Alga Undaria pinnatifida.</title>
        <authorList>
            <person name="Zhang L."/>
            <person name="Wang X."/>
            <person name="Liu T."/>
            <person name="Wang G."/>
            <person name="Chi S."/>
            <person name="Liu C."/>
            <person name="Wang H."/>
        </authorList>
    </citation>
    <scope>NUCLEOTIDE SEQUENCE</scope>
</reference>
<feature type="transmembrane region" description="Helical" evidence="5">
    <location>
        <begin position="12"/>
        <end position="29"/>
    </location>
</feature>
<keyword evidence="5" id="KW-0812">Transmembrane</keyword>
<evidence type="ECO:0000256" key="2">
    <source>
        <dbReference type="ARBA" id="ARBA00010985"/>
    </source>
</evidence>
<keyword evidence="5" id="KW-1133">Transmembrane helix</keyword>
<dbReference type="InterPro" id="IPR008470">
    <property type="entry name" value="Uncharacterised_Ycf33"/>
</dbReference>
<feature type="transmembrane region" description="Helical" evidence="5">
    <location>
        <begin position="41"/>
        <end position="57"/>
    </location>
</feature>
<dbReference type="GO" id="GO:0009536">
    <property type="term" value="C:plastid"/>
    <property type="evidence" value="ECO:0007669"/>
    <property type="project" value="UniProtKB-SubCell"/>
</dbReference>
<dbReference type="EMBL" id="KU200463">
    <property type="protein sequence ID" value="AMM05511.1"/>
    <property type="molecule type" value="Genomic_DNA"/>
</dbReference>
<name>A0A0R6M2R2_UNDPI</name>
<dbReference type="RefSeq" id="YP_009182622.1">
    <property type="nucleotide sequence ID" value="NC_028503.1"/>
</dbReference>
<evidence type="ECO:0000256" key="4">
    <source>
        <dbReference type="ARBA" id="ARBA00022640"/>
    </source>
</evidence>
<keyword evidence="5" id="KW-0472">Membrane</keyword>
<dbReference type="EMBL" id="KP298002">
    <property type="protein sequence ID" value="AKG50047.1"/>
    <property type="molecule type" value="Genomic_DNA"/>
</dbReference>
<evidence type="ECO:0000313" key="7">
    <source>
        <dbReference type="EMBL" id="AMM05511.1"/>
    </source>
</evidence>
<accession>A0A0R6M2R2</accession>
<evidence type="ECO:0000256" key="3">
    <source>
        <dbReference type="ARBA" id="ARBA00021584"/>
    </source>
</evidence>
<organism evidence="6">
    <name type="scientific">Undaria pinnatifida</name>
    <name type="common">Wakame</name>
    <name type="synonym">Alaria pinnatifida</name>
    <dbReference type="NCBI Taxonomy" id="74381"/>
    <lineage>
        <taxon>Eukaryota</taxon>
        <taxon>Sar</taxon>
        <taxon>Stramenopiles</taxon>
        <taxon>Ochrophyta</taxon>
        <taxon>PX clade</taxon>
        <taxon>Phaeophyceae</taxon>
        <taxon>Laminariales</taxon>
        <taxon>Alariaceae</taxon>
        <taxon>Undaria</taxon>
    </lineage>
</organism>
<proteinExistence type="inferred from homology"/>
<dbReference type="GeneID" id="26381411"/>
<dbReference type="AlphaFoldDB" id="A0A0R6M2R2"/>
<comment type="similarity">
    <text evidence="2">Belongs to the ycf33 family.</text>
</comment>
<evidence type="ECO:0000256" key="5">
    <source>
        <dbReference type="SAM" id="Phobius"/>
    </source>
</evidence>
<reference evidence="7" key="2">
    <citation type="submission" date="2015-11" db="EMBL/GenBank/DDBJ databases">
        <title>The complete chloroplast genome of Wakame (Undaria pinnatifida), an important economic macroalga of the family Alariaceae.</title>
        <authorList>
            <person name="Zhang Y."/>
            <person name="Hsiao C.-D."/>
        </authorList>
    </citation>
    <scope>NUCLEOTIDE SEQUENCE</scope>
</reference>
<evidence type="ECO:0000256" key="1">
    <source>
        <dbReference type="ARBA" id="ARBA00004474"/>
    </source>
</evidence>
<sequence length="64" mass="7777">MVFWDNLLRYPRFFISSMLGLILILLTPIIEQLKKFKDKKIIYFFLISILITLFYILKEMLSTE</sequence>
<gene>
    <name evidence="6" type="primary">ycf33</name>
    <name evidence="6" type="ORF">LEIZ165</name>
</gene>
<keyword evidence="4 6" id="KW-0934">Plastid</keyword>